<accession>A0A815GHM8</accession>
<dbReference type="OrthoDB" id="10032069at2759"/>
<protein>
    <submittedName>
        <fullName evidence="1">Uncharacterized protein</fullName>
    </submittedName>
</protein>
<dbReference type="Proteomes" id="UP000663834">
    <property type="component" value="Unassembled WGS sequence"/>
</dbReference>
<dbReference type="Proteomes" id="UP000681720">
    <property type="component" value="Unassembled WGS sequence"/>
</dbReference>
<dbReference type="EMBL" id="CAJOBJ010000238">
    <property type="protein sequence ID" value="CAF3807385.1"/>
    <property type="molecule type" value="Genomic_DNA"/>
</dbReference>
<name>A0A815GHM8_9BILA</name>
<comment type="caution">
    <text evidence="1">The sequence shown here is derived from an EMBL/GenBank/DDBJ whole genome shotgun (WGS) entry which is preliminary data.</text>
</comment>
<reference evidence="1" key="1">
    <citation type="submission" date="2021-02" db="EMBL/GenBank/DDBJ databases">
        <authorList>
            <person name="Nowell W R."/>
        </authorList>
    </citation>
    <scope>NUCLEOTIDE SEQUENCE</scope>
</reference>
<proteinExistence type="predicted"/>
<evidence type="ECO:0000313" key="1">
    <source>
        <dbReference type="EMBL" id="CAF1339820.1"/>
    </source>
</evidence>
<gene>
    <name evidence="2" type="ORF">GIL414_LOCUS1437</name>
    <name evidence="1" type="ORF">KQP761_LOCUS6679</name>
</gene>
<evidence type="ECO:0000313" key="3">
    <source>
        <dbReference type="Proteomes" id="UP000663834"/>
    </source>
</evidence>
<dbReference type="AlphaFoldDB" id="A0A815GHM8"/>
<sequence>MLINHCHCVTYSICHNEANFLSNYKFFLFFFLLLQQRSSDPLFRRVKRLELDYYNQRIPYWTSFVSTLVDLTTITQVKLTGISIFQANPNIINDLSNLLEQASSLTSLDICCNYDSRRSKLTAQDICSMTPSHVKHLAASIENLNEVKICLEKLQHLLTAKFFYRSSSFSNIVIEWLEEKKAGSSYFVGTVFTTVWFVQNKNQSKLSRIGNKRIKLTADD</sequence>
<organism evidence="1 3">
    <name type="scientific">Rotaria magnacalcarata</name>
    <dbReference type="NCBI Taxonomy" id="392030"/>
    <lineage>
        <taxon>Eukaryota</taxon>
        <taxon>Metazoa</taxon>
        <taxon>Spiralia</taxon>
        <taxon>Gnathifera</taxon>
        <taxon>Rotifera</taxon>
        <taxon>Eurotatoria</taxon>
        <taxon>Bdelloidea</taxon>
        <taxon>Philodinida</taxon>
        <taxon>Philodinidae</taxon>
        <taxon>Rotaria</taxon>
    </lineage>
</organism>
<dbReference type="EMBL" id="CAJNOW010002060">
    <property type="protein sequence ID" value="CAF1339820.1"/>
    <property type="molecule type" value="Genomic_DNA"/>
</dbReference>
<evidence type="ECO:0000313" key="2">
    <source>
        <dbReference type="EMBL" id="CAF3807385.1"/>
    </source>
</evidence>